<evidence type="ECO:0000313" key="1">
    <source>
        <dbReference type="EMBL" id="ARX34427.1"/>
    </source>
</evidence>
<proteinExistence type="predicted"/>
<accession>A0A1Z1STU0</accession>
<dbReference type="Proteomes" id="UP000195540">
    <property type="component" value="Chromosome"/>
</dbReference>
<dbReference type="InterPro" id="IPR045448">
    <property type="entry name" value="DUF6500"/>
</dbReference>
<evidence type="ECO:0000313" key="4">
    <source>
        <dbReference type="Proteomes" id="UP000254191"/>
    </source>
</evidence>
<evidence type="ECO:0008006" key="5">
    <source>
        <dbReference type="Google" id="ProtNLM"/>
    </source>
</evidence>
<dbReference type="EMBL" id="CP021694">
    <property type="protein sequence ID" value="ARX34427.1"/>
    <property type="molecule type" value="Genomic_DNA"/>
</dbReference>
<dbReference type="Proteomes" id="UP000254191">
    <property type="component" value="Unassembled WGS sequence"/>
</dbReference>
<sequence length="76" mass="8941">MRRMLQQKIIQVCDIKIAQKGEGVGLSFYAFFANKNDDPELLMEAATWWILTHKLDHFEKAIKIKKMIQTEMDANR</sequence>
<dbReference type="RefSeq" id="WP_036932168.1">
    <property type="nucleotide sequence ID" value="NZ_BGKS01000085.1"/>
</dbReference>
<dbReference type="STRING" id="584.AOUC001_07430"/>
<evidence type="ECO:0000313" key="2">
    <source>
        <dbReference type="EMBL" id="SUC40105.1"/>
    </source>
</evidence>
<name>A0A1Z1STU0_PROMI</name>
<gene>
    <name evidence="1" type="ORF">AM402_09825</name>
    <name evidence="2" type="ORF">NCTC11938_04392</name>
</gene>
<dbReference type="Pfam" id="PF20110">
    <property type="entry name" value="DUF6500"/>
    <property type="match status" value="1"/>
</dbReference>
<reference evidence="1 3" key="1">
    <citation type="submission" date="2017-05" db="EMBL/GenBank/DDBJ databases">
        <title>Whole genome sequencing of Proteus mirabilis AR_0155.</title>
        <authorList>
            <person name="Conlan S."/>
            <person name="Thomas P.J."/>
            <person name="Mullikin J."/>
            <person name="Frank K.M."/>
            <person name="Segre J.A."/>
        </authorList>
    </citation>
    <scope>NUCLEOTIDE SEQUENCE [LARGE SCALE GENOMIC DNA]</scope>
    <source>
        <strain evidence="1 3">AR_0155</strain>
    </source>
</reference>
<reference evidence="2 4" key="2">
    <citation type="submission" date="2018-06" db="EMBL/GenBank/DDBJ databases">
        <authorList>
            <consortium name="Pathogen Informatics"/>
            <person name="Doyle S."/>
        </authorList>
    </citation>
    <scope>NUCLEOTIDE SEQUENCE [LARGE SCALE GENOMIC DNA]</scope>
    <source>
        <strain evidence="2 4">NCTC11938</strain>
    </source>
</reference>
<organism evidence="1 3">
    <name type="scientific">Proteus mirabilis</name>
    <dbReference type="NCBI Taxonomy" id="584"/>
    <lineage>
        <taxon>Bacteria</taxon>
        <taxon>Pseudomonadati</taxon>
        <taxon>Pseudomonadota</taxon>
        <taxon>Gammaproteobacteria</taxon>
        <taxon>Enterobacterales</taxon>
        <taxon>Morganellaceae</taxon>
        <taxon>Proteus</taxon>
    </lineage>
</organism>
<protein>
    <recommendedName>
        <fullName evidence="5">Msl2237 protein</fullName>
    </recommendedName>
</protein>
<dbReference type="EMBL" id="UGTS01000006">
    <property type="protein sequence ID" value="SUC40105.1"/>
    <property type="molecule type" value="Genomic_DNA"/>
</dbReference>
<evidence type="ECO:0000313" key="3">
    <source>
        <dbReference type="Proteomes" id="UP000195540"/>
    </source>
</evidence>
<dbReference type="AlphaFoldDB" id="A0A1Z1STU0"/>